<keyword evidence="8 15" id="KW-0210">Decarboxylase</keyword>
<dbReference type="Pfam" id="PF00697">
    <property type="entry name" value="PRAI"/>
    <property type="match status" value="1"/>
</dbReference>
<evidence type="ECO:0000256" key="10">
    <source>
        <dbReference type="ARBA" id="ARBA00023141"/>
    </source>
</evidence>
<comment type="similarity">
    <text evidence="5">In the N-terminal section; belongs to the TrpC family.</text>
</comment>
<proteinExistence type="inferred from homology"/>
<keyword evidence="13" id="KW-0511">Multifunctional enzyme</keyword>
<dbReference type="Pfam" id="PF00218">
    <property type="entry name" value="IGPS"/>
    <property type="match status" value="1"/>
</dbReference>
<feature type="domain" description="N-(5'phosphoribosyl) anthranilate isomerase (PRAI)" evidence="18">
    <location>
        <begin position="266"/>
        <end position="456"/>
    </location>
</feature>
<gene>
    <name evidence="19" type="primary">trpCF</name>
    <name evidence="15" type="synonym">trpC</name>
    <name evidence="16" type="synonym">trpF</name>
    <name evidence="19" type="ORF">WMO13_03615</name>
</gene>
<dbReference type="SUPFAM" id="SSF51366">
    <property type="entry name" value="Ribulose-phoshate binding barrel"/>
    <property type="match status" value="2"/>
</dbReference>
<comment type="similarity">
    <text evidence="15">Belongs to the TrpC family.</text>
</comment>
<evidence type="ECO:0000256" key="7">
    <source>
        <dbReference type="ARBA" id="ARBA00022605"/>
    </source>
</evidence>
<dbReference type="EMBL" id="CP150637">
    <property type="protein sequence ID" value="WZW88482.1"/>
    <property type="molecule type" value="Genomic_DNA"/>
</dbReference>
<evidence type="ECO:0000259" key="18">
    <source>
        <dbReference type="Pfam" id="PF00697"/>
    </source>
</evidence>
<keyword evidence="12 15" id="KW-0456">Lyase</keyword>
<dbReference type="InterPro" id="IPR013798">
    <property type="entry name" value="Indole-3-glycerol_P_synth_dom"/>
</dbReference>
<sequence length="464" mass="51626">MSMTVLESIVAQRRIDIAQLRSERSLQLVQDNIMGETVSEPRFYQAIEAPKKAHKPAYILECKRASPSKGLIRTDFNLSTIISAYEPYATAISVLTENRHFGGSYEDLKQARQLTTRPLLCKDFIVDVYQLYLAKEAGADAVLLMLSVLRDDEYRYFAETAHTLGLGILTEVNNEAEAARALKLQARIIGINNRNLHDLSIDLSKTERLRALMPQDQCVISESGIHQYADIQRLRRTADGFLIGSHLMASDHLSQALQQLLQGGYKVCGLTSAEDAKLAYEAGATYGGLIFILSSPRGVTYHQAKVIRESAPLKWVGVFQNDDIDTIAFIAQEVGLSAVQLHGEEPQSYISKLRQLLPHHIQIIKALPVRENTLPLMDYQDVDYYLLDGVKGGSGEPFNWQLLANRDLSNCFIAGGISCDNISEVLQYPAFGLDINSKVEKSPGKKDPVKLQAIFQTLRAMANV</sequence>
<dbReference type="HAMAP" id="MF_00135">
    <property type="entry name" value="PRAI"/>
    <property type="match status" value="1"/>
</dbReference>
<evidence type="ECO:0000256" key="2">
    <source>
        <dbReference type="ARBA" id="ARBA00001633"/>
    </source>
</evidence>
<evidence type="ECO:0000256" key="4">
    <source>
        <dbReference type="ARBA" id="ARBA00004696"/>
    </source>
</evidence>
<evidence type="ECO:0000313" key="20">
    <source>
        <dbReference type="Proteomes" id="UP001449178"/>
    </source>
</evidence>
<comment type="pathway">
    <text evidence="4 15">Amino-acid biosynthesis; L-tryptophan biosynthesis; L-tryptophan from chorismate: step 4/5.</text>
</comment>
<feature type="domain" description="Indole-3-glycerol phosphate synthase" evidence="17">
    <location>
        <begin position="6"/>
        <end position="260"/>
    </location>
</feature>
<dbReference type="InterPro" id="IPR011060">
    <property type="entry name" value="RibuloseP-bd_barrel"/>
</dbReference>
<evidence type="ECO:0000256" key="11">
    <source>
        <dbReference type="ARBA" id="ARBA00023235"/>
    </source>
</evidence>
<name>A0ABZ3C1G1_9GAMM</name>
<keyword evidence="7 15" id="KW-0028">Amino-acid biosynthesis</keyword>
<evidence type="ECO:0000256" key="15">
    <source>
        <dbReference type="HAMAP-Rule" id="MF_00134"/>
    </source>
</evidence>
<comment type="catalytic activity">
    <reaction evidence="2 15">
        <text>1-(2-carboxyphenylamino)-1-deoxy-D-ribulose 5-phosphate + H(+) = (1S,2R)-1-C-(indol-3-yl)glycerol 3-phosphate + CO2 + H2O</text>
        <dbReference type="Rhea" id="RHEA:23476"/>
        <dbReference type="ChEBI" id="CHEBI:15377"/>
        <dbReference type="ChEBI" id="CHEBI:15378"/>
        <dbReference type="ChEBI" id="CHEBI:16526"/>
        <dbReference type="ChEBI" id="CHEBI:58613"/>
        <dbReference type="ChEBI" id="CHEBI:58866"/>
        <dbReference type="EC" id="4.1.1.48"/>
    </reaction>
</comment>
<dbReference type="NCBIfam" id="NF006945">
    <property type="entry name" value="PRK09427.1"/>
    <property type="match status" value="1"/>
</dbReference>
<evidence type="ECO:0000256" key="1">
    <source>
        <dbReference type="ARBA" id="ARBA00001164"/>
    </source>
</evidence>
<comment type="pathway">
    <text evidence="3 16">Amino-acid biosynthesis; L-tryptophan biosynthesis; L-tryptophan from chorismate: step 3/5.</text>
</comment>
<evidence type="ECO:0000256" key="14">
    <source>
        <dbReference type="ARBA" id="ARBA00025592"/>
    </source>
</evidence>
<accession>A0ABZ3C1G1</accession>
<dbReference type="CDD" id="cd00331">
    <property type="entry name" value="IGPS"/>
    <property type="match status" value="1"/>
</dbReference>
<dbReference type="GO" id="GO:0004425">
    <property type="term" value="F:indole-3-glycerol-phosphate synthase activity"/>
    <property type="evidence" value="ECO:0007669"/>
    <property type="project" value="UniProtKB-EC"/>
</dbReference>
<keyword evidence="9 15" id="KW-0822">Tryptophan biosynthesis</keyword>
<dbReference type="EC" id="4.1.1.48" evidence="15"/>
<evidence type="ECO:0000256" key="6">
    <source>
        <dbReference type="ARBA" id="ARBA00009847"/>
    </source>
</evidence>
<dbReference type="InterPro" id="IPR001468">
    <property type="entry name" value="Indole-3-GlycerolPSynthase_CS"/>
</dbReference>
<evidence type="ECO:0000256" key="5">
    <source>
        <dbReference type="ARBA" id="ARBA00007902"/>
    </source>
</evidence>
<keyword evidence="20" id="KW-1185">Reference proteome</keyword>
<dbReference type="InterPro" id="IPR001240">
    <property type="entry name" value="PRAI_dom"/>
</dbReference>
<dbReference type="PROSITE" id="PS00614">
    <property type="entry name" value="IGPS"/>
    <property type="match status" value="1"/>
</dbReference>
<evidence type="ECO:0000256" key="9">
    <source>
        <dbReference type="ARBA" id="ARBA00022822"/>
    </source>
</evidence>
<dbReference type="PANTHER" id="PTHR22854:SF2">
    <property type="entry name" value="INDOLE-3-GLYCEROL-PHOSPHATE SYNTHASE"/>
    <property type="match status" value="1"/>
</dbReference>
<comment type="similarity">
    <text evidence="6">In the C-terminal section; belongs to the TrpF family.</text>
</comment>
<dbReference type="Gene3D" id="3.20.20.70">
    <property type="entry name" value="Aldolase class I"/>
    <property type="match status" value="2"/>
</dbReference>
<evidence type="ECO:0000259" key="17">
    <source>
        <dbReference type="Pfam" id="PF00218"/>
    </source>
</evidence>
<evidence type="ECO:0000256" key="13">
    <source>
        <dbReference type="ARBA" id="ARBA00023268"/>
    </source>
</evidence>
<comment type="similarity">
    <text evidence="16">Belongs to the TrpF family.</text>
</comment>
<dbReference type="PANTHER" id="PTHR22854">
    <property type="entry name" value="TRYPTOPHAN BIOSYNTHESIS PROTEIN"/>
    <property type="match status" value="1"/>
</dbReference>
<comment type="function">
    <text evidence="14">Bifunctional enzyme that catalyzes two sequential steps of tryptophan biosynthetic pathway. The first reaction is catalyzed by the isomerase, coded by the TrpF domain; the second reaction is catalyzed by the synthase, coded by the TrpC domain.</text>
</comment>
<comment type="catalytic activity">
    <reaction evidence="1 16">
        <text>N-(5-phospho-beta-D-ribosyl)anthranilate = 1-(2-carboxyphenylamino)-1-deoxy-D-ribulose 5-phosphate</text>
        <dbReference type="Rhea" id="RHEA:21540"/>
        <dbReference type="ChEBI" id="CHEBI:18277"/>
        <dbReference type="ChEBI" id="CHEBI:58613"/>
        <dbReference type="EC" id="5.3.1.24"/>
    </reaction>
</comment>
<dbReference type="RefSeq" id="WP_026879094.1">
    <property type="nucleotide sequence ID" value="NZ_AZOD01000024.1"/>
</dbReference>
<protein>
    <recommendedName>
        <fullName evidence="15 16">Multifunctional fusion protein</fullName>
    </recommendedName>
    <domain>
        <recommendedName>
            <fullName evidence="15">Indole-3-glycerol phosphate synthase</fullName>
            <shortName evidence="15">IGPS</shortName>
            <ecNumber evidence="15">4.1.1.48</ecNumber>
        </recommendedName>
    </domain>
    <domain>
        <recommendedName>
            <fullName evidence="16">N-(5'-phosphoribosyl)anthranilate isomerase</fullName>
            <shortName evidence="16">PRAI</shortName>
            <ecNumber evidence="16">5.3.1.24</ecNumber>
        </recommendedName>
    </domain>
</protein>
<dbReference type="CDD" id="cd00405">
    <property type="entry name" value="PRAI"/>
    <property type="match status" value="1"/>
</dbReference>
<dbReference type="InterPro" id="IPR045186">
    <property type="entry name" value="Indole-3-glycerol_P_synth"/>
</dbReference>
<organism evidence="19 20">
    <name type="scientific">Ignatzschineria larvae DSM 13226</name>
    <dbReference type="NCBI Taxonomy" id="1111732"/>
    <lineage>
        <taxon>Bacteria</taxon>
        <taxon>Pseudomonadati</taxon>
        <taxon>Pseudomonadota</taxon>
        <taxon>Gammaproteobacteria</taxon>
        <taxon>Cardiobacteriales</taxon>
        <taxon>Ignatzschineriaceae</taxon>
        <taxon>Ignatzschineria</taxon>
    </lineage>
</organism>
<dbReference type="InterPro" id="IPR013785">
    <property type="entry name" value="Aldolase_TIM"/>
</dbReference>
<keyword evidence="11 16" id="KW-0413">Isomerase</keyword>
<dbReference type="EC" id="5.3.1.24" evidence="16"/>
<evidence type="ECO:0000256" key="3">
    <source>
        <dbReference type="ARBA" id="ARBA00004664"/>
    </source>
</evidence>
<dbReference type="HAMAP" id="MF_00134_B">
    <property type="entry name" value="IGPS_B"/>
    <property type="match status" value="1"/>
</dbReference>
<evidence type="ECO:0000256" key="16">
    <source>
        <dbReference type="HAMAP-Rule" id="MF_00135"/>
    </source>
</evidence>
<evidence type="ECO:0000313" key="19">
    <source>
        <dbReference type="EMBL" id="WZW88482.1"/>
    </source>
</evidence>
<dbReference type="Proteomes" id="UP001449178">
    <property type="component" value="Chromosome"/>
</dbReference>
<evidence type="ECO:0000256" key="8">
    <source>
        <dbReference type="ARBA" id="ARBA00022793"/>
    </source>
</evidence>
<dbReference type="GO" id="GO:0004640">
    <property type="term" value="F:phosphoribosylanthranilate isomerase activity"/>
    <property type="evidence" value="ECO:0007669"/>
    <property type="project" value="UniProtKB-EC"/>
</dbReference>
<reference evidence="19 20" key="1">
    <citation type="submission" date="2024-03" db="EMBL/GenBank/DDBJ databases">
        <title>Complete Genome Sequence and Annotation of Ignatzschineria larvae DSM 13226.</title>
        <authorList>
            <person name="Cantrell E."/>
            <person name="Burcham Z.M."/>
        </authorList>
    </citation>
    <scope>NUCLEOTIDE SEQUENCE [LARGE SCALE GENOMIC DNA]</scope>
    <source>
        <strain evidence="19 20">DSM 13226</strain>
    </source>
</reference>
<keyword evidence="10 15" id="KW-0057">Aromatic amino acid biosynthesis</keyword>
<evidence type="ECO:0000256" key="12">
    <source>
        <dbReference type="ARBA" id="ARBA00023239"/>
    </source>
</evidence>